<name>A0A563VNJ0_9CYAN</name>
<dbReference type="OrthoDB" id="2213423at2"/>
<dbReference type="InterPro" id="IPR029058">
    <property type="entry name" value="AB_hydrolase_fold"/>
</dbReference>
<keyword evidence="4" id="KW-1185">Reference proteome</keyword>
<dbReference type="AlphaFoldDB" id="A0A563VNJ0"/>
<keyword evidence="3" id="KW-0378">Hydrolase</keyword>
<evidence type="ECO:0000313" key="4">
    <source>
        <dbReference type="Proteomes" id="UP000320055"/>
    </source>
</evidence>
<dbReference type="Gene3D" id="3.40.50.1820">
    <property type="entry name" value="alpha/beta hydrolase"/>
    <property type="match status" value="1"/>
</dbReference>
<sequence>MPNSTINPWIQFYQPKPQANLRLFCFPYAGGKAQIFRTWSEALPDQIEVYPIELPGHGRRWGETPFKQLPPLIEAVANAIAPLLNRPYALFGHSIGALIAFELARFLRQQNASEPVHLFVSSRRAPQLQNSDTHSHTLPDDELIRKLCWLKGIPQNALDDPELMQLWLPILRADLAVGETYTYVPQMPLSCPIIAFGGRQDPAIRRGGLRQWREQTTGRFAKHLFRGNHFFLHSARPRFLKQLARVLQEEISIRANRRSDSNGTENNALY</sequence>
<dbReference type="SUPFAM" id="SSF53474">
    <property type="entry name" value="alpha/beta-Hydrolases"/>
    <property type="match status" value="1"/>
</dbReference>
<feature type="domain" description="Thioesterase" evidence="2">
    <location>
        <begin position="22"/>
        <end position="243"/>
    </location>
</feature>
<organism evidence="3 4">
    <name type="scientific">Hyella patelloides LEGE 07179</name>
    <dbReference type="NCBI Taxonomy" id="945734"/>
    <lineage>
        <taxon>Bacteria</taxon>
        <taxon>Bacillati</taxon>
        <taxon>Cyanobacteriota</taxon>
        <taxon>Cyanophyceae</taxon>
        <taxon>Pleurocapsales</taxon>
        <taxon>Hyellaceae</taxon>
        <taxon>Hyella</taxon>
    </lineage>
</organism>
<dbReference type="Pfam" id="PF00975">
    <property type="entry name" value="Thioesterase"/>
    <property type="match status" value="1"/>
</dbReference>
<dbReference type="RefSeq" id="WP_144871191.1">
    <property type="nucleotide sequence ID" value="NZ_LR213927.1"/>
</dbReference>
<dbReference type="GO" id="GO:0016787">
    <property type="term" value="F:hydrolase activity"/>
    <property type="evidence" value="ECO:0007669"/>
    <property type="project" value="UniProtKB-KW"/>
</dbReference>
<dbReference type="InterPro" id="IPR001031">
    <property type="entry name" value="Thioesterase"/>
</dbReference>
<comment type="similarity">
    <text evidence="1">Belongs to the thioesterase family.</text>
</comment>
<accession>A0A563VNJ0</accession>
<evidence type="ECO:0000313" key="3">
    <source>
        <dbReference type="EMBL" id="VEP12989.1"/>
    </source>
</evidence>
<dbReference type="EMBL" id="CAACVJ010000086">
    <property type="protein sequence ID" value="VEP12989.1"/>
    <property type="molecule type" value="Genomic_DNA"/>
</dbReference>
<dbReference type="InterPro" id="IPR012223">
    <property type="entry name" value="TEII"/>
</dbReference>
<dbReference type="PANTHER" id="PTHR11487:SF0">
    <property type="entry name" value="S-ACYL FATTY ACID SYNTHASE THIOESTERASE, MEDIUM CHAIN"/>
    <property type="match status" value="1"/>
</dbReference>
<gene>
    <name evidence="3" type="primary">grsT</name>
    <name evidence="3" type="ORF">H1P_1760002</name>
</gene>
<reference evidence="3 4" key="1">
    <citation type="submission" date="2019-01" db="EMBL/GenBank/DDBJ databases">
        <authorList>
            <person name="Brito A."/>
        </authorList>
    </citation>
    <scope>NUCLEOTIDE SEQUENCE [LARGE SCALE GENOMIC DNA]</scope>
    <source>
        <strain evidence="3">1</strain>
    </source>
</reference>
<proteinExistence type="inferred from homology"/>
<dbReference type="Proteomes" id="UP000320055">
    <property type="component" value="Unassembled WGS sequence"/>
</dbReference>
<protein>
    <submittedName>
        <fullName evidence="3">Gramicidin S biosynthesis protein GrsT</fullName>
        <ecNumber evidence="3">3.1.2.-</ecNumber>
    </submittedName>
</protein>
<dbReference type="GO" id="GO:0008610">
    <property type="term" value="P:lipid biosynthetic process"/>
    <property type="evidence" value="ECO:0007669"/>
    <property type="project" value="TreeGrafter"/>
</dbReference>
<evidence type="ECO:0000259" key="2">
    <source>
        <dbReference type="Pfam" id="PF00975"/>
    </source>
</evidence>
<evidence type="ECO:0000256" key="1">
    <source>
        <dbReference type="ARBA" id="ARBA00007169"/>
    </source>
</evidence>
<dbReference type="EC" id="3.1.2.-" evidence="3"/>
<dbReference type="PANTHER" id="PTHR11487">
    <property type="entry name" value="THIOESTERASE"/>
    <property type="match status" value="1"/>
</dbReference>